<dbReference type="InterPro" id="IPR004148">
    <property type="entry name" value="BAR_dom"/>
</dbReference>
<keyword evidence="5" id="KW-0963">Cytoplasm</keyword>
<comment type="function">
    <text evidence="5">GTPase-activating protein for the ADP ribosylation factor family.</text>
</comment>
<dbReference type="GO" id="GO:0005802">
    <property type="term" value="C:trans-Golgi network"/>
    <property type="evidence" value="ECO:0007669"/>
    <property type="project" value="TreeGrafter"/>
</dbReference>
<dbReference type="CDD" id="cd08204">
    <property type="entry name" value="ArfGap"/>
    <property type="match status" value="1"/>
</dbReference>
<feature type="region of interest" description="Disordered" evidence="6">
    <location>
        <begin position="909"/>
        <end position="942"/>
    </location>
</feature>
<dbReference type="Pfam" id="PF01412">
    <property type="entry name" value="ArfGap"/>
    <property type="match status" value="1"/>
</dbReference>
<dbReference type="EMBL" id="AZHD01000008">
    <property type="protein sequence ID" value="OAA61189.1"/>
    <property type="molecule type" value="Genomic_DNA"/>
</dbReference>
<feature type="domain" description="PH" evidence="7">
    <location>
        <begin position="734"/>
        <end position="841"/>
    </location>
</feature>
<feature type="compositionally biased region" description="Polar residues" evidence="6">
    <location>
        <begin position="644"/>
        <end position="653"/>
    </location>
</feature>
<feature type="compositionally biased region" description="Pro residues" evidence="6">
    <location>
        <begin position="1128"/>
        <end position="1138"/>
    </location>
</feature>
<dbReference type="PANTHER" id="PTHR23180:SF160">
    <property type="entry name" value="ADP-RIBOSYLATION FACTOR GTPASE-ACTIVATING PROTEIN EFFECTOR PROTEIN 1"/>
    <property type="match status" value="1"/>
</dbReference>
<feature type="compositionally biased region" description="Low complexity" evidence="6">
    <location>
        <begin position="909"/>
        <end position="921"/>
    </location>
</feature>
<dbReference type="OrthoDB" id="10266696at2759"/>
<feature type="compositionally biased region" description="Low complexity" evidence="6">
    <location>
        <begin position="669"/>
        <end position="693"/>
    </location>
</feature>
<dbReference type="GO" id="GO:0005768">
    <property type="term" value="C:endosome"/>
    <property type="evidence" value="ECO:0007669"/>
    <property type="project" value="TreeGrafter"/>
</dbReference>
<dbReference type="Pfam" id="PF00169">
    <property type="entry name" value="PH"/>
    <property type="match status" value="1"/>
</dbReference>
<keyword evidence="10" id="KW-1185">Reference proteome</keyword>
<dbReference type="STRING" id="1081102.A0A167U2U2"/>
<feature type="region of interest" description="Disordered" evidence="6">
    <location>
        <begin position="575"/>
        <end position="713"/>
    </location>
</feature>
<comment type="caution">
    <text evidence="9">The sequence shown here is derived from an EMBL/GenBank/DDBJ whole genome shotgun (WGS) entry which is preliminary data.</text>
</comment>
<name>A0A167U2U2_9HYPO</name>
<keyword evidence="1 5" id="KW-0479">Metal-binding</keyword>
<evidence type="ECO:0000256" key="2">
    <source>
        <dbReference type="ARBA" id="ARBA00022771"/>
    </source>
</evidence>
<dbReference type="InterPro" id="IPR001849">
    <property type="entry name" value="PH_domain"/>
</dbReference>
<evidence type="ECO:0000313" key="10">
    <source>
        <dbReference type="Proteomes" id="UP000076874"/>
    </source>
</evidence>
<feature type="region of interest" description="Disordered" evidence="6">
    <location>
        <begin position="1124"/>
        <end position="1151"/>
    </location>
</feature>
<evidence type="ECO:0000256" key="4">
    <source>
        <dbReference type="PROSITE-ProRule" id="PRU00288"/>
    </source>
</evidence>
<keyword evidence="5" id="KW-0677">Repeat</keyword>
<sequence>MGVVSSRPDEGGVLYLRDQNRLSISSLVITSSRRRTSINIAPNAFPATKLSASRSLGDNAPIEYVQDPESSPSAWPSFLLKLPNEDELTFTFTFVIRQTPLTAPAATTPSANLPGSGTTASTAATANATDAAAAADTQINGLTFVYASNEREVENLVTREFHADPNLHKNANVELVGDFSTGGSPSVTFDWSWKWKPPKNIEDKGGGWRTACNFVEYDQRAHRLNTLASFSFFVSNTAAYLSHPNSPNPPFLLTAPPPKIRIASAQSVDSRISSTIETSDEQPASPRVGYFESGNSVVAIVPPTAAPSTATNSAGAAATAAPAAAAAAAASSAEPVKVDVACPRPGDDVSVADDGPVFRATIKALEQKTGNMRTQMKKIIKKAEHAHSCMVDANDAVAAFIDALKETSSTNANAVQPAIDHYFDKIAREILGYERQNTSNLQRIVIDPLNKLYTWDIKQAEAKKRDFEEESKDYYAYVGRYLGQRHDSVKAKKLAESDTKYQTKRRNFELKRFDYSSFMQDLSGGRKEQEVLSHLTRYADNQAKSFLRTGKKVDVLLPQLEALSNEVQLADKEYQYQRREREEKRRLLETSNGAPNSTSSNTNTATNTATATATSSTTASTTYAESDSGSAAPINGGLPATAANPYQSASSDSEIGRADSTGSQLRAVGTSGSTAAAATGDLSRSPGSISGGILHHHHHHPAVGSPPQNSRFKGIRDLEERDPAQAAMMEKNGNQRKEGLLWALNRPGGHVDPRAALNKQGWHKFWIVLDQGKLSEYSNWKQKLDLHMDPIDLRMASVREARNAERRFCFEVITPQFKRVYQATSEEDMNSWISSINNALQSAVEGRGLREKPAPAMSPDTGPSGRDIGSMLAGKSTSLSHGHRGRDGGTGMGAAIGAGGLGGAVAQAISGNSSSSNNSSGIPTRRTTVGARPTAHRAPSTTYEENPDKLLQMLRDNDQGNCWCADCGSGAKVEWVSINLAIILCIECSGIHRSLGTHISKVRSLTLDITSFTPDIVELLLLVGNRVANMVWEARLDPAAKLAPQANREQRLRFITSKYVDRAFVAPISPTLSRYPTPDETLLAAIKKNEIQQVIYALALRANPNAADRSRGTHAVFLALAAADPASPSSPPPPPSPSMSPGSTGNAAGAAAADNKKPVAFPVAELLLQNGAYIPDSLPAFPLSRNARQFIEARRGRNGGGGVSSTSNTSGIGAGGGGGLNIVGGPRNGQAQENNAGVMMVGAHPASTPTYPSAAATATSTMERLAREKEARLQKRPRQQRQPLLAASAASASAVAVAVDSRQGGWRWCNALACAAAGNDDDSGDDHGEKNTVQPMPRVPPPHRVKRVHRAQPPPHWPVVVA</sequence>
<dbReference type="PANTHER" id="PTHR23180">
    <property type="entry name" value="CENTAURIN/ARF"/>
    <property type="match status" value="1"/>
</dbReference>
<organism evidence="9 10">
    <name type="scientific">Niveomyces insectorum RCEF 264</name>
    <dbReference type="NCBI Taxonomy" id="1081102"/>
    <lineage>
        <taxon>Eukaryota</taxon>
        <taxon>Fungi</taxon>
        <taxon>Dikarya</taxon>
        <taxon>Ascomycota</taxon>
        <taxon>Pezizomycotina</taxon>
        <taxon>Sordariomycetes</taxon>
        <taxon>Hypocreomycetidae</taxon>
        <taxon>Hypocreales</taxon>
        <taxon>Cordycipitaceae</taxon>
        <taxon>Niveomyces</taxon>
    </lineage>
</organism>
<keyword evidence="2 4" id="KW-0863">Zinc-finger</keyword>
<accession>A0A167U2U2</accession>
<feature type="compositionally biased region" description="Basic residues" evidence="6">
    <location>
        <begin position="1341"/>
        <end position="1350"/>
    </location>
</feature>
<proteinExistence type="predicted"/>
<keyword evidence="5" id="KW-0040">ANK repeat</keyword>
<dbReference type="Gene3D" id="2.30.29.30">
    <property type="entry name" value="Pleckstrin-homology domain (PH domain)/Phosphotyrosine-binding domain (PTB)"/>
    <property type="match status" value="1"/>
</dbReference>
<dbReference type="Gene3D" id="1.10.220.150">
    <property type="entry name" value="Arf GTPase activating protein"/>
    <property type="match status" value="1"/>
</dbReference>
<dbReference type="FunFam" id="2.30.29.30:FF:000252">
    <property type="entry name" value="ARF GTPase activator (Csx2)"/>
    <property type="match status" value="1"/>
</dbReference>
<reference evidence="9 10" key="1">
    <citation type="journal article" date="2016" name="Genome Biol. Evol.">
        <title>Divergent and convergent evolution of fungal pathogenicity.</title>
        <authorList>
            <person name="Shang Y."/>
            <person name="Xiao G."/>
            <person name="Zheng P."/>
            <person name="Cen K."/>
            <person name="Zhan S."/>
            <person name="Wang C."/>
        </authorList>
    </citation>
    <scope>NUCLEOTIDE SEQUENCE [LARGE SCALE GENOMIC DNA]</scope>
    <source>
        <strain evidence="9 10">RCEF 264</strain>
    </source>
</reference>
<dbReference type="InterPro" id="IPR027267">
    <property type="entry name" value="AH/BAR_dom_sf"/>
</dbReference>
<evidence type="ECO:0000256" key="6">
    <source>
        <dbReference type="SAM" id="MobiDB-lite"/>
    </source>
</evidence>
<feature type="region of interest" description="Disordered" evidence="6">
    <location>
        <begin position="1248"/>
        <end position="1283"/>
    </location>
</feature>
<dbReference type="SUPFAM" id="SSF57863">
    <property type="entry name" value="ArfGap/RecO-like zinc finger"/>
    <property type="match status" value="1"/>
</dbReference>
<feature type="compositionally biased region" description="Low complexity" evidence="6">
    <location>
        <begin position="1139"/>
        <end position="1151"/>
    </location>
</feature>
<dbReference type="InterPro" id="IPR038508">
    <property type="entry name" value="ArfGAP_dom_sf"/>
</dbReference>
<dbReference type="FunFam" id="1.20.1270.60:FF:000051">
    <property type="entry name" value="ARF GTPase activator (Csx2)"/>
    <property type="match status" value="1"/>
</dbReference>
<dbReference type="PROSITE" id="PS50003">
    <property type="entry name" value="PH_DOMAIN"/>
    <property type="match status" value="1"/>
</dbReference>
<comment type="subcellular location">
    <subcellularLocation>
        <location evidence="5">Cytoplasm</location>
    </subcellularLocation>
</comment>
<dbReference type="SMART" id="SM00233">
    <property type="entry name" value="PH"/>
    <property type="match status" value="1"/>
</dbReference>
<dbReference type="GO" id="GO:0008270">
    <property type="term" value="F:zinc ion binding"/>
    <property type="evidence" value="ECO:0007669"/>
    <property type="project" value="UniProtKB-KW"/>
</dbReference>
<keyword evidence="5" id="KW-0343">GTPase activation</keyword>
<dbReference type="InterPro" id="IPR011993">
    <property type="entry name" value="PH-like_dom_sf"/>
</dbReference>
<gene>
    <name evidence="9" type="ORF">SPI_05213</name>
</gene>
<dbReference type="SUPFAM" id="SSF50729">
    <property type="entry name" value="PH domain-like"/>
    <property type="match status" value="1"/>
</dbReference>
<dbReference type="SUPFAM" id="SSF103657">
    <property type="entry name" value="BAR/IMD domain-like"/>
    <property type="match status" value="1"/>
</dbReference>
<dbReference type="InterPro" id="IPR037278">
    <property type="entry name" value="ARFGAP/RecO"/>
</dbReference>
<dbReference type="PROSITE" id="PS50115">
    <property type="entry name" value="ARFGAP"/>
    <property type="match status" value="1"/>
</dbReference>
<dbReference type="GO" id="GO:0006891">
    <property type="term" value="P:intra-Golgi vesicle-mediated transport"/>
    <property type="evidence" value="ECO:0007669"/>
    <property type="project" value="TreeGrafter"/>
</dbReference>
<evidence type="ECO:0000256" key="1">
    <source>
        <dbReference type="ARBA" id="ARBA00022723"/>
    </source>
</evidence>
<dbReference type="InterPro" id="IPR045258">
    <property type="entry name" value="ACAP1/2/3-like"/>
</dbReference>
<dbReference type="InterPro" id="IPR001164">
    <property type="entry name" value="ArfGAP_dom"/>
</dbReference>
<feature type="compositionally biased region" description="Low complexity" evidence="6">
    <location>
        <begin position="589"/>
        <end position="624"/>
    </location>
</feature>
<evidence type="ECO:0000256" key="3">
    <source>
        <dbReference type="ARBA" id="ARBA00022833"/>
    </source>
</evidence>
<evidence type="ECO:0000256" key="5">
    <source>
        <dbReference type="RuleBase" id="RU369028"/>
    </source>
</evidence>
<feature type="compositionally biased region" description="Pro residues" evidence="6">
    <location>
        <begin position="1352"/>
        <end position="1362"/>
    </location>
</feature>
<feature type="compositionally biased region" description="Basic and acidic residues" evidence="6">
    <location>
        <begin position="575"/>
        <end position="588"/>
    </location>
</feature>
<feature type="region of interest" description="Disordered" evidence="6">
    <location>
        <begin position="1319"/>
        <end position="1362"/>
    </location>
</feature>
<feature type="region of interest" description="Disordered" evidence="6">
    <location>
        <begin position="1195"/>
        <end position="1214"/>
    </location>
</feature>
<evidence type="ECO:0000259" key="8">
    <source>
        <dbReference type="PROSITE" id="PS50115"/>
    </source>
</evidence>
<dbReference type="GO" id="GO:0005096">
    <property type="term" value="F:GTPase activator activity"/>
    <property type="evidence" value="ECO:0007669"/>
    <property type="project" value="UniProtKB-KW"/>
</dbReference>
<feature type="compositionally biased region" description="Low complexity" evidence="6">
    <location>
        <begin position="1248"/>
        <end position="1261"/>
    </location>
</feature>
<keyword evidence="3 5" id="KW-0862">Zinc</keyword>
<feature type="region of interest" description="Disordered" evidence="6">
    <location>
        <begin position="850"/>
        <end position="893"/>
    </location>
</feature>
<dbReference type="Pfam" id="PF16746">
    <property type="entry name" value="BAR_3"/>
    <property type="match status" value="1"/>
</dbReference>
<evidence type="ECO:0000259" key="7">
    <source>
        <dbReference type="PROSITE" id="PS50003"/>
    </source>
</evidence>
<dbReference type="Gene3D" id="1.20.1270.60">
    <property type="entry name" value="Arfaptin homology (AH) domain/BAR domain"/>
    <property type="match status" value="1"/>
</dbReference>
<protein>
    <recommendedName>
        <fullName evidence="5">ADP-ribosylation factor GTPase-activating protein</fullName>
    </recommendedName>
</protein>
<dbReference type="Proteomes" id="UP000076874">
    <property type="component" value="Unassembled WGS sequence"/>
</dbReference>
<dbReference type="SMART" id="SM00105">
    <property type="entry name" value="ArfGap"/>
    <property type="match status" value="1"/>
</dbReference>
<dbReference type="CDD" id="cd07608">
    <property type="entry name" value="BAR_ArfGAP_fungi"/>
    <property type="match status" value="1"/>
</dbReference>
<dbReference type="FunFam" id="1.10.220.150:FF:000017">
    <property type="entry name" value="ARF GTPase activator (Csx2), putative"/>
    <property type="match status" value="1"/>
</dbReference>
<evidence type="ECO:0000313" key="9">
    <source>
        <dbReference type="EMBL" id="OAA61189.1"/>
    </source>
</evidence>
<feature type="compositionally biased region" description="Basic and acidic residues" evidence="6">
    <location>
        <begin position="1264"/>
        <end position="1273"/>
    </location>
</feature>
<feature type="domain" description="Arf-GAP" evidence="8">
    <location>
        <begin position="948"/>
        <end position="1072"/>
    </location>
</feature>